<dbReference type="CDD" id="cd08267">
    <property type="entry name" value="MDR1"/>
    <property type="match status" value="1"/>
</dbReference>
<dbReference type="SUPFAM" id="SSF51735">
    <property type="entry name" value="NAD(P)-binding Rossmann-fold domains"/>
    <property type="match status" value="1"/>
</dbReference>
<dbReference type="PROSITE" id="PS01162">
    <property type="entry name" value="QOR_ZETA_CRYSTAL"/>
    <property type="match status" value="1"/>
</dbReference>
<dbReference type="InterPro" id="IPR020843">
    <property type="entry name" value="ER"/>
</dbReference>
<dbReference type="GO" id="GO:0008270">
    <property type="term" value="F:zinc ion binding"/>
    <property type="evidence" value="ECO:0007669"/>
    <property type="project" value="InterPro"/>
</dbReference>
<keyword evidence="5" id="KW-1185">Reference proteome</keyword>
<dbReference type="EMBL" id="CAADRA010005808">
    <property type="protein sequence ID" value="VFT92823.1"/>
    <property type="molecule type" value="Genomic_DNA"/>
</dbReference>
<reference evidence="4 5" key="1">
    <citation type="submission" date="2019-03" db="EMBL/GenBank/DDBJ databases">
        <authorList>
            <person name="Gaulin E."/>
            <person name="Dumas B."/>
        </authorList>
    </citation>
    <scope>NUCLEOTIDE SEQUENCE [LARGE SCALE GENOMIC DNA]</scope>
    <source>
        <strain evidence="4">CBS 568.67</strain>
    </source>
</reference>
<dbReference type="InterPro" id="IPR013154">
    <property type="entry name" value="ADH-like_N"/>
</dbReference>
<dbReference type="Pfam" id="PF00107">
    <property type="entry name" value="ADH_zinc_N"/>
    <property type="match status" value="1"/>
</dbReference>
<evidence type="ECO:0000313" key="3">
    <source>
        <dbReference type="EMBL" id="KAF0692928.1"/>
    </source>
</evidence>
<dbReference type="InterPro" id="IPR011032">
    <property type="entry name" value="GroES-like_sf"/>
</dbReference>
<dbReference type="Gene3D" id="3.90.180.10">
    <property type="entry name" value="Medium-chain alcohol dehydrogenases, catalytic domain"/>
    <property type="match status" value="1"/>
</dbReference>
<accession>A0A485L5I1</accession>
<dbReference type="InterPro" id="IPR013149">
    <property type="entry name" value="ADH-like_C"/>
</dbReference>
<reference evidence="3" key="2">
    <citation type="submission" date="2019-06" db="EMBL/GenBank/DDBJ databases">
        <title>Genomics analysis of Aphanomyces spp. identifies a new class of oomycete effector associated with host adaptation.</title>
        <authorList>
            <person name="Gaulin E."/>
        </authorList>
    </citation>
    <scope>NUCLEOTIDE SEQUENCE</scope>
    <source>
        <strain evidence="3">CBS 578.67</strain>
    </source>
</reference>
<dbReference type="GO" id="GO:0016491">
    <property type="term" value="F:oxidoreductase activity"/>
    <property type="evidence" value="ECO:0007669"/>
    <property type="project" value="UniProtKB-KW"/>
</dbReference>
<keyword evidence="1" id="KW-0560">Oxidoreductase</keyword>
<dbReference type="Gene3D" id="3.40.50.720">
    <property type="entry name" value="NAD(P)-binding Rossmann-like Domain"/>
    <property type="match status" value="1"/>
</dbReference>
<dbReference type="OrthoDB" id="201656at2759"/>
<protein>
    <submittedName>
        <fullName evidence="4">Aste57867_16039 protein</fullName>
    </submittedName>
</protein>
<dbReference type="Proteomes" id="UP000332933">
    <property type="component" value="Unassembled WGS sequence"/>
</dbReference>
<organism evidence="4 5">
    <name type="scientific">Aphanomyces stellatus</name>
    <dbReference type="NCBI Taxonomy" id="120398"/>
    <lineage>
        <taxon>Eukaryota</taxon>
        <taxon>Sar</taxon>
        <taxon>Stramenopiles</taxon>
        <taxon>Oomycota</taxon>
        <taxon>Saprolegniomycetes</taxon>
        <taxon>Saprolegniales</taxon>
        <taxon>Verrucalvaceae</taxon>
        <taxon>Aphanomyces</taxon>
    </lineage>
</organism>
<evidence type="ECO:0000259" key="2">
    <source>
        <dbReference type="SMART" id="SM00829"/>
    </source>
</evidence>
<dbReference type="SMART" id="SM00829">
    <property type="entry name" value="PKS_ER"/>
    <property type="match status" value="1"/>
</dbReference>
<name>A0A485L5I1_9STRA</name>
<dbReference type="AlphaFoldDB" id="A0A485L5I1"/>
<dbReference type="InterPro" id="IPR002364">
    <property type="entry name" value="Quin_OxRdtase/zeta-crystal_CS"/>
</dbReference>
<gene>
    <name evidence="4" type="primary">Aste57867_16039</name>
    <name evidence="3" type="ORF">As57867_015983</name>
    <name evidence="4" type="ORF">ASTE57867_16039</name>
</gene>
<dbReference type="Pfam" id="PF08240">
    <property type="entry name" value="ADH_N"/>
    <property type="match status" value="1"/>
</dbReference>
<evidence type="ECO:0000256" key="1">
    <source>
        <dbReference type="ARBA" id="ARBA00023002"/>
    </source>
</evidence>
<dbReference type="PANTHER" id="PTHR11695:SF294">
    <property type="entry name" value="RETICULON-4-INTERACTING PROTEIN 1, MITOCHONDRIAL"/>
    <property type="match status" value="1"/>
</dbReference>
<dbReference type="EMBL" id="VJMH01005787">
    <property type="protein sequence ID" value="KAF0692928.1"/>
    <property type="molecule type" value="Genomic_DNA"/>
</dbReference>
<dbReference type="PANTHER" id="PTHR11695">
    <property type="entry name" value="ALCOHOL DEHYDROGENASE RELATED"/>
    <property type="match status" value="1"/>
</dbReference>
<proteinExistence type="predicted"/>
<evidence type="ECO:0000313" key="5">
    <source>
        <dbReference type="Proteomes" id="UP000332933"/>
    </source>
</evidence>
<evidence type="ECO:0000313" key="4">
    <source>
        <dbReference type="EMBL" id="VFT92823.1"/>
    </source>
</evidence>
<dbReference type="InterPro" id="IPR050700">
    <property type="entry name" value="YIM1/Zinc_Alcohol_DH_Fams"/>
</dbReference>
<sequence length="270" mass="28439">MPAVYYNFLTSTGRSFSPADAKTVLQPIDSVVVQVHAAALNPVDYKLPSLFLHGRGIGLDFAGIVTQVSPDVTTVVVGDRVFGNATGTLADHAVCKASELAPLPSNFSFQEGAALPSAYLTGYQALVNHGFQEGHKVLVIGASGGCGSAGVQLAKAMGASEVVGVCSKKNEEFVKSLGADRIIDYQTQSIGDGNDKHFDFVYDTATNSGGGEDYLTSAKAVLKDPTKHHVALNGPLSMWLRKLTGFPAPHDCVDSDRVQVGRFESHCNAP</sequence>
<dbReference type="SUPFAM" id="SSF50129">
    <property type="entry name" value="GroES-like"/>
    <property type="match status" value="1"/>
</dbReference>
<dbReference type="InterPro" id="IPR036291">
    <property type="entry name" value="NAD(P)-bd_dom_sf"/>
</dbReference>
<feature type="domain" description="Enoyl reductase (ER)" evidence="2">
    <location>
        <begin position="13"/>
        <end position="263"/>
    </location>
</feature>